<dbReference type="Proteomes" id="UP000267096">
    <property type="component" value="Unassembled WGS sequence"/>
</dbReference>
<dbReference type="AlphaFoldDB" id="A0A0M3JL54"/>
<gene>
    <name evidence="1" type="ORF">ASIM_LOCUS8132</name>
</gene>
<proteinExistence type="predicted"/>
<reference evidence="1 2" key="2">
    <citation type="submission" date="2018-11" db="EMBL/GenBank/DDBJ databases">
        <authorList>
            <consortium name="Pathogen Informatics"/>
        </authorList>
    </citation>
    <scope>NUCLEOTIDE SEQUENCE [LARGE SCALE GENOMIC DNA]</scope>
</reference>
<reference evidence="3" key="1">
    <citation type="submission" date="2017-02" db="UniProtKB">
        <authorList>
            <consortium name="WormBaseParasite"/>
        </authorList>
    </citation>
    <scope>IDENTIFICATION</scope>
</reference>
<evidence type="ECO:0000313" key="1">
    <source>
        <dbReference type="EMBL" id="VDK30881.1"/>
    </source>
</evidence>
<accession>A0A0M3JL54</accession>
<name>A0A0M3JL54_ANISI</name>
<organism evidence="3">
    <name type="scientific">Anisakis simplex</name>
    <name type="common">Herring worm</name>
    <dbReference type="NCBI Taxonomy" id="6269"/>
    <lineage>
        <taxon>Eukaryota</taxon>
        <taxon>Metazoa</taxon>
        <taxon>Ecdysozoa</taxon>
        <taxon>Nematoda</taxon>
        <taxon>Chromadorea</taxon>
        <taxon>Rhabditida</taxon>
        <taxon>Spirurina</taxon>
        <taxon>Ascaridomorpha</taxon>
        <taxon>Ascaridoidea</taxon>
        <taxon>Anisakidae</taxon>
        <taxon>Anisakis</taxon>
        <taxon>Anisakis simplex complex</taxon>
    </lineage>
</organism>
<keyword evidence="2" id="KW-1185">Reference proteome</keyword>
<protein>
    <submittedName>
        <fullName evidence="1 3">Uncharacterized protein</fullName>
    </submittedName>
</protein>
<evidence type="ECO:0000313" key="3">
    <source>
        <dbReference type="WBParaSite" id="ASIM_0000838101-mRNA-1"/>
    </source>
</evidence>
<dbReference type="WBParaSite" id="ASIM_0000838101-mRNA-1">
    <property type="protein sequence ID" value="ASIM_0000838101-mRNA-1"/>
    <property type="gene ID" value="ASIM_0000838101"/>
</dbReference>
<sequence>MKHEFMVDMERMKSISVIQCNDPMPHVTLMAVHFTTVANEKKENEVDDQFI</sequence>
<dbReference type="EMBL" id="UYRR01021205">
    <property type="protein sequence ID" value="VDK30881.1"/>
    <property type="molecule type" value="Genomic_DNA"/>
</dbReference>
<evidence type="ECO:0000313" key="2">
    <source>
        <dbReference type="Proteomes" id="UP000267096"/>
    </source>
</evidence>